<gene>
    <name evidence="1" type="ORF">FIBSPDRAFT_952917</name>
</gene>
<dbReference type="Proteomes" id="UP000076532">
    <property type="component" value="Unassembled WGS sequence"/>
</dbReference>
<evidence type="ECO:0000313" key="2">
    <source>
        <dbReference type="Proteomes" id="UP000076532"/>
    </source>
</evidence>
<name>A0A166KVQ7_9AGAM</name>
<evidence type="ECO:0000313" key="1">
    <source>
        <dbReference type="EMBL" id="KZP22302.1"/>
    </source>
</evidence>
<dbReference type="AlphaFoldDB" id="A0A166KVQ7"/>
<reference evidence="1 2" key="1">
    <citation type="journal article" date="2016" name="Mol. Biol. Evol.">
        <title>Comparative Genomics of Early-Diverging Mushroom-Forming Fungi Provides Insights into the Origins of Lignocellulose Decay Capabilities.</title>
        <authorList>
            <person name="Nagy L.G."/>
            <person name="Riley R."/>
            <person name="Tritt A."/>
            <person name="Adam C."/>
            <person name="Daum C."/>
            <person name="Floudas D."/>
            <person name="Sun H."/>
            <person name="Yadav J.S."/>
            <person name="Pangilinan J."/>
            <person name="Larsson K.H."/>
            <person name="Matsuura K."/>
            <person name="Barry K."/>
            <person name="Labutti K."/>
            <person name="Kuo R."/>
            <person name="Ohm R.A."/>
            <person name="Bhattacharya S.S."/>
            <person name="Shirouzu T."/>
            <person name="Yoshinaga Y."/>
            <person name="Martin F.M."/>
            <person name="Grigoriev I.V."/>
            <person name="Hibbett D.S."/>
        </authorList>
    </citation>
    <scope>NUCLEOTIDE SEQUENCE [LARGE SCALE GENOMIC DNA]</scope>
    <source>
        <strain evidence="1 2">CBS 109695</strain>
    </source>
</reference>
<keyword evidence="2" id="KW-1185">Reference proteome</keyword>
<proteinExistence type="predicted"/>
<dbReference type="EMBL" id="KV417540">
    <property type="protein sequence ID" value="KZP22302.1"/>
    <property type="molecule type" value="Genomic_DNA"/>
</dbReference>
<sequence>MKNHWLSWMITREIINQVQNLFLSGADGDRKLAARESIIPPNSNPYLATGFSTMPTTTRLAADTMRDLVLRGTMRPPPLPPHANTITSSSPLNLSDKTEAGTDLQVTFLVLMPSPRAEGLEYALGVMEARVGPLEFTV</sequence>
<protein>
    <submittedName>
        <fullName evidence="1">Uncharacterized protein</fullName>
    </submittedName>
</protein>
<accession>A0A166KVQ7</accession>
<organism evidence="1 2">
    <name type="scientific">Athelia psychrophila</name>
    <dbReference type="NCBI Taxonomy" id="1759441"/>
    <lineage>
        <taxon>Eukaryota</taxon>
        <taxon>Fungi</taxon>
        <taxon>Dikarya</taxon>
        <taxon>Basidiomycota</taxon>
        <taxon>Agaricomycotina</taxon>
        <taxon>Agaricomycetes</taxon>
        <taxon>Agaricomycetidae</taxon>
        <taxon>Atheliales</taxon>
        <taxon>Atheliaceae</taxon>
        <taxon>Athelia</taxon>
    </lineage>
</organism>